<dbReference type="SUPFAM" id="SSF55961">
    <property type="entry name" value="Bet v1-like"/>
    <property type="match status" value="1"/>
</dbReference>
<reference evidence="2 3" key="1">
    <citation type="submission" date="2022-10" db="EMBL/GenBank/DDBJ databases">
        <title>The complete genomes of actinobacterial strains from the NBC collection.</title>
        <authorList>
            <person name="Joergensen T.S."/>
            <person name="Alvarez Arevalo M."/>
            <person name="Sterndorff E.B."/>
            <person name="Faurdal D."/>
            <person name="Vuksanovic O."/>
            <person name="Mourched A.-S."/>
            <person name="Charusanti P."/>
            <person name="Shaw S."/>
            <person name="Blin K."/>
            <person name="Weber T."/>
        </authorList>
    </citation>
    <scope>NUCLEOTIDE SEQUENCE [LARGE SCALE GENOMIC DNA]</scope>
    <source>
        <strain evidence="2 3">NBC 01774</strain>
    </source>
</reference>
<dbReference type="Proteomes" id="UP001344251">
    <property type="component" value="Chromosome"/>
</dbReference>
<evidence type="ECO:0000256" key="1">
    <source>
        <dbReference type="SAM" id="MobiDB-lite"/>
    </source>
</evidence>
<feature type="compositionally biased region" description="Gly residues" evidence="1">
    <location>
        <begin position="112"/>
        <end position="121"/>
    </location>
</feature>
<dbReference type="InterPro" id="IPR023393">
    <property type="entry name" value="START-like_dom_sf"/>
</dbReference>
<organism evidence="2 3">
    <name type="scientific">Streptomyces decoyicus</name>
    <dbReference type="NCBI Taxonomy" id="249567"/>
    <lineage>
        <taxon>Bacteria</taxon>
        <taxon>Bacillati</taxon>
        <taxon>Actinomycetota</taxon>
        <taxon>Actinomycetes</taxon>
        <taxon>Kitasatosporales</taxon>
        <taxon>Streptomycetaceae</taxon>
        <taxon>Streptomyces</taxon>
    </lineage>
</organism>
<dbReference type="RefSeq" id="WP_326619017.1">
    <property type="nucleotide sequence ID" value="NZ_CP109106.1"/>
</dbReference>
<accession>A0ABZ1FHJ0</accession>
<evidence type="ECO:0000313" key="2">
    <source>
        <dbReference type="EMBL" id="WSB69499.1"/>
    </source>
</evidence>
<gene>
    <name evidence="2" type="ORF">OG863_16915</name>
</gene>
<name>A0ABZ1FHJ0_9ACTN</name>
<dbReference type="Pfam" id="PF10604">
    <property type="entry name" value="Polyketide_cyc2"/>
    <property type="match status" value="1"/>
</dbReference>
<evidence type="ECO:0000313" key="3">
    <source>
        <dbReference type="Proteomes" id="UP001344251"/>
    </source>
</evidence>
<dbReference type="InterPro" id="IPR019587">
    <property type="entry name" value="Polyketide_cyclase/dehydratase"/>
</dbReference>
<keyword evidence="3" id="KW-1185">Reference proteome</keyword>
<protein>
    <submittedName>
        <fullName evidence="2">SRPBCC family protein</fullName>
    </submittedName>
</protein>
<proteinExistence type="predicted"/>
<sequence length="172" mass="18942">MRAISVSKDIEATPRQLFAVLRDPARHAELDGSGMLRGRPEGPSLLGPGDRFSMGMAQGRLAYRSVNVVVEYEKDRLIAWETWGEFRGRRLVGGQRWRYELTPVDGPDDADGTGGTVGMDGTGSARTTRVTHTYDWSRARLPRLVVELPGFPKRMGPAMATSLERLASAVRA</sequence>
<feature type="region of interest" description="Disordered" evidence="1">
    <location>
        <begin position="103"/>
        <end position="126"/>
    </location>
</feature>
<dbReference type="Gene3D" id="3.30.530.20">
    <property type="match status" value="1"/>
</dbReference>
<dbReference type="EMBL" id="CP109106">
    <property type="protein sequence ID" value="WSB69499.1"/>
    <property type="molecule type" value="Genomic_DNA"/>
</dbReference>